<dbReference type="EMBL" id="NPDS01000002">
    <property type="protein sequence ID" value="PJZ58034.1"/>
    <property type="molecule type" value="Genomic_DNA"/>
</dbReference>
<reference evidence="2 3" key="1">
    <citation type="submission" date="2017-07" db="EMBL/GenBank/DDBJ databases">
        <title>Leptospira spp. isolated from tropical soils.</title>
        <authorList>
            <person name="Thibeaux R."/>
            <person name="Iraola G."/>
            <person name="Ferres I."/>
            <person name="Bierque E."/>
            <person name="Girault D."/>
            <person name="Soupe-Gilbert M.-E."/>
            <person name="Picardeau M."/>
            <person name="Goarant C."/>
        </authorList>
    </citation>
    <scope>NUCLEOTIDE SEQUENCE [LARGE SCALE GENOMIC DNA]</scope>
    <source>
        <strain evidence="2 3">FH4-C-A1</strain>
    </source>
</reference>
<dbReference type="Pfam" id="PF08818">
    <property type="entry name" value="DUF1801"/>
    <property type="match status" value="1"/>
</dbReference>
<dbReference type="Gene3D" id="3.90.1150.200">
    <property type="match status" value="1"/>
</dbReference>
<accession>A0ABX4NP42</accession>
<proteinExistence type="predicted"/>
<sequence>MENKKLSFTNIDEYIRCFPEDIQTVLEELRSAIQKAAPKSIEKISYQMPAFALGGNLVYFAAYKNHIGFYPTSSGIRAFLPELTSYKTSKGAIQFPIEEPLPLKLIAKIVKFRVKENTEAMVAKKKKTVKKPKKAVKRRTTSK</sequence>
<dbReference type="InterPro" id="IPR014922">
    <property type="entry name" value="YdhG-like"/>
</dbReference>
<dbReference type="SUPFAM" id="SSF159888">
    <property type="entry name" value="YdhG-like"/>
    <property type="match status" value="1"/>
</dbReference>
<dbReference type="Proteomes" id="UP000231879">
    <property type="component" value="Unassembled WGS sequence"/>
</dbReference>
<feature type="domain" description="YdhG-like" evidence="1">
    <location>
        <begin position="24"/>
        <end position="114"/>
    </location>
</feature>
<gene>
    <name evidence="2" type="ORF">CH367_06480</name>
</gene>
<evidence type="ECO:0000313" key="3">
    <source>
        <dbReference type="Proteomes" id="UP000231879"/>
    </source>
</evidence>
<name>A0ABX4NP42_9LEPT</name>
<evidence type="ECO:0000259" key="1">
    <source>
        <dbReference type="Pfam" id="PF08818"/>
    </source>
</evidence>
<protein>
    <recommendedName>
        <fullName evidence="1">YdhG-like domain-containing protein</fullName>
    </recommendedName>
</protein>
<keyword evidence="3" id="KW-1185">Reference proteome</keyword>
<evidence type="ECO:0000313" key="2">
    <source>
        <dbReference type="EMBL" id="PJZ58034.1"/>
    </source>
</evidence>
<comment type="caution">
    <text evidence="2">The sequence shown here is derived from an EMBL/GenBank/DDBJ whole genome shotgun (WGS) entry which is preliminary data.</text>
</comment>
<organism evidence="2 3">
    <name type="scientific">Leptospira barantonii</name>
    <dbReference type="NCBI Taxonomy" id="2023184"/>
    <lineage>
        <taxon>Bacteria</taxon>
        <taxon>Pseudomonadati</taxon>
        <taxon>Spirochaetota</taxon>
        <taxon>Spirochaetia</taxon>
        <taxon>Leptospirales</taxon>
        <taxon>Leptospiraceae</taxon>
        <taxon>Leptospira</taxon>
    </lineage>
</organism>
<dbReference type="RefSeq" id="WP_100761671.1">
    <property type="nucleotide sequence ID" value="NZ_NPDS01000002.1"/>
</dbReference>